<accession>A0A6M8SVE1</accession>
<evidence type="ECO:0000259" key="1">
    <source>
        <dbReference type="Pfam" id="PF14301"/>
    </source>
</evidence>
<dbReference type="InterPro" id="IPR025484">
    <property type="entry name" value="DUF4376"/>
</dbReference>
<organism evidence="2 3">
    <name type="scientific">Deefgea piscis</name>
    <dbReference type="NCBI Taxonomy" id="2739061"/>
    <lineage>
        <taxon>Bacteria</taxon>
        <taxon>Pseudomonadati</taxon>
        <taxon>Pseudomonadota</taxon>
        <taxon>Betaproteobacteria</taxon>
        <taxon>Neisseriales</taxon>
        <taxon>Chitinibacteraceae</taxon>
        <taxon>Deefgea</taxon>
    </lineage>
</organism>
<dbReference type="RefSeq" id="WP_173534519.1">
    <property type="nucleotide sequence ID" value="NZ_CP054143.1"/>
</dbReference>
<dbReference type="EMBL" id="CP054143">
    <property type="protein sequence ID" value="QKJ68018.1"/>
    <property type="molecule type" value="Genomic_DNA"/>
</dbReference>
<protein>
    <submittedName>
        <fullName evidence="2">DUF4376 domain-containing protein</fullName>
    </submittedName>
</protein>
<feature type="domain" description="DUF4376" evidence="1">
    <location>
        <begin position="133"/>
        <end position="233"/>
    </location>
</feature>
<sequence length="247" mass="27171">MKINHYSSATGEFITEVVADFSSLEPDVPLIPTYATPIDPPAVQAREVSVFRSVDGSVPECAADGAWHVLPDWRSVALFSTLNGDGVSITEIGQLPSDVQATELPRPSPAHAWSGKGWVFNAEKQAELDARSRERVTLQINNWRDQQEQTGFLFGHAEHTWDGGVAVATRLQNSVKMPSLPNGFYWTDADNVDVPMTHLQLSHLNAAHDQAIFAQGFRIHDRQRTMKAEVEKLSGEALAAYVVGWPA</sequence>
<proteinExistence type="predicted"/>
<keyword evidence="3" id="KW-1185">Reference proteome</keyword>
<reference evidence="2 3" key="1">
    <citation type="submission" date="2020-05" db="EMBL/GenBank/DDBJ databases">
        <title>Complete genome sequence of Deefgea sp. D17.</title>
        <authorList>
            <person name="Bae J.-W."/>
            <person name="Han J.E."/>
        </authorList>
    </citation>
    <scope>NUCLEOTIDE SEQUENCE [LARGE SCALE GENOMIC DNA]</scope>
    <source>
        <strain evidence="2 3">D17</strain>
    </source>
</reference>
<evidence type="ECO:0000313" key="2">
    <source>
        <dbReference type="EMBL" id="QKJ68018.1"/>
    </source>
</evidence>
<dbReference type="KEGG" id="dee:HQN60_15530"/>
<evidence type="ECO:0000313" key="3">
    <source>
        <dbReference type="Proteomes" id="UP000504844"/>
    </source>
</evidence>
<dbReference type="Pfam" id="PF14301">
    <property type="entry name" value="DUF4376"/>
    <property type="match status" value="1"/>
</dbReference>
<dbReference type="AlphaFoldDB" id="A0A6M8SVE1"/>
<dbReference type="Proteomes" id="UP000504844">
    <property type="component" value="Chromosome"/>
</dbReference>
<name>A0A6M8SVE1_9NEIS</name>
<gene>
    <name evidence="2" type="ORF">HQN60_15530</name>
</gene>